<dbReference type="EMBL" id="VSRR010046127">
    <property type="protein sequence ID" value="MPC77554.1"/>
    <property type="molecule type" value="Genomic_DNA"/>
</dbReference>
<organism evidence="1 2">
    <name type="scientific">Portunus trituberculatus</name>
    <name type="common">Swimming crab</name>
    <name type="synonym">Neptunus trituberculatus</name>
    <dbReference type="NCBI Taxonomy" id="210409"/>
    <lineage>
        <taxon>Eukaryota</taxon>
        <taxon>Metazoa</taxon>
        <taxon>Ecdysozoa</taxon>
        <taxon>Arthropoda</taxon>
        <taxon>Crustacea</taxon>
        <taxon>Multicrustacea</taxon>
        <taxon>Malacostraca</taxon>
        <taxon>Eumalacostraca</taxon>
        <taxon>Eucarida</taxon>
        <taxon>Decapoda</taxon>
        <taxon>Pleocyemata</taxon>
        <taxon>Brachyura</taxon>
        <taxon>Eubrachyura</taxon>
        <taxon>Portunoidea</taxon>
        <taxon>Portunidae</taxon>
        <taxon>Portuninae</taxon>
        <taxon>Portunus</taxon>
    </lineage>
</organism>
<keyword evidence="2" id="KW-1185">Reference proteome</keyword>
<dbReference type="Proteomes" id="UP000324222">
    <property type="component" value="Unassembled WGS sequence"/>
</dbReference>
<proteinExistence type="predicted"/>
<evidence type="ECO:0000313" key="1">
    <source>
        <dbReference type="EMBL" id="MPC77554.1"/>
    </source>
</evidence>
<dbReference type="AlphaFoldDB" id="A0A5B7I9Y8"/>
<comment type="caution">
    <text evidence="1">The sequence shown here is derived from an EMBL/GenBank/DDBJ whole genome shotgun (WGS) entry which is preliminary data.</text>
</comment>
<name>A0A5B7I9Y8_PORTR</name>
<evidence type="ECO:0000313" key="2">
    <source>
        <dbReference type="Proteomes" id="UP000324222"/>
    </source>
</evidence>
<protein>
    <submittedName>
        <fullName evidence="1">Uncharacterized protein</fullName>
    </submittedName>
</protein>
<gene>
    <name evidence="1" type="ORF">E2C01_072011</name>
</gene>
<reference evidence="1 2" key="1">
    <citation type="submission" date="2019-05" db="EMBL/GenBank/DDBJ databases">
        <title>Another draft genome of Portunus trituberculatus and its Hox gene families provides insights of decapod evolution.</title>
        <authorList>
            <person name="Jeong J.-H."/>
            <person name="Song I."/>
            <person name="Kim S."/>
            <person name="Choi T."/>
            <person name="Kim D."/>
            <person name="Ryu S."/>
            <person name="Kim W."/>
        </authorList>
    </citation>
    <scope>NUCLEOTIDE SEQUENCE [LARGE SCALE GENOMIC DNA]</scope>
    <source>
        <tissue evidence="1">Muscle</tissue>
    </source>
</reference>
<accession>A0A5B7I9Y8</accession>
<sequence length="71" mass="7923">MACDCAFGNTEQHPRYVPNLYTLDDYVFHIQALVSAGYNVVHKTQAMFLNIGTMKGHITKCQAPDSAFKEA</sequence>